<comment type="cofactor">
    <cofactor evidence="13 16">
        <name>heme b</name>
        <dbReference type="ChEBI" id="CHEBI:60344"/>
    </cofactor>
    <text evidence="13 16">Binds 1 heme b (iron(II)-protoporphyrin IX) group per subunit.</text>
</comment>
<evidence type="ECO:0000256" key="13">
    <source>
        <dbReference type="PIRSR" id="PIRSR600823-3"/>
    </source>
</evidence>
<evidence type="ECO:0000256" key="15">
    <source>
        <dbReference type="PIRSR" id="PIRSR600823-5"/>
    </source>
</evidence>
<dbReference type="Gramene" id="Aco009344.1.mrna1">
    <property type="protein sequence ID" value="Aco009344.1.mrna1"/>
    <property type="gene ID" value="Aco009344.1.path1"/>
</dbReference>
<feature type="signal peptide" evidence="16">
    <location>
        <begin position="1"/>
        <end position="21"/>
    </location>
</feature>
<dbReference type="GO" id="GO:0020037">
    <property type="term" value="F:heme binding"/>
    <property type="evidence" value="ECO:0007669"/>
    <property type="project" value="UniProtKB-UniRule"/>
</dbReference>
<comment type="cofactor">
    <cofactor evidence="13 16">
        <name>Ca(2+)</name>
        <dbReference type="ChEBI" id="CHEBI:29108"/>
    </cofactor>
    <text evidence="13 16">Binds 2 calcium ions per subunit.</text>
</comment>
<feature type="binding site" evidence="13">
    <location>
        <position position="240"/>
    </location>
    <ligand>
        <name>Ca(2+)</name>
        <dbReference type="ChEBI" id="CHEBI:29108"/>
        <label>2</label>
    </ligand>
</feature>
<keyword evidence="16" id="KW-0964">Secreted</keyword>
<keyword evidence="9" id="KW-0325">Glycoprotein</keyword>
<reference evidence="18" key="1">
    <citation type="journal article" date="2015" name="Nat. Genet.">
        <title>The pineapple genome and the evolution of CAM photosynthesis.</title>
        <authorList>
            <person name="Ming R."/>
            <person name="VanBuren R."/>
            <person name="Wai C.M."/>
            <person name="Tang H."/>
            <person name="Schatz M.C."/>
            <person name="Bowers J.E."/>
            <person name="Lyons E."/>
            <person name="Wang M.L."/>
            <person name="Chen J."/>
            <person name="Biggers E."/>
            <person name="Zhang J."/>
            <person name="Huang L."/>
            <person name="Zhang L."/>
            <person name="Miao W."/>
            <person name="Zhang J."/>
            <person name="Ye Z."/>
            <person name="Miao C."/>
            <person name="Lin Z."/>
            <person name="Wang H."/>
            <person name="Zhou H."/>
            <person name="Yim W.C."/>
            <person name="Priest H.D."/>
            <person name="Zheng C."/>
            <person name="Woodhouse M."/>
            <person name="Edger P.P."/>
            <person name="Guyot R."/>
            <person name="Guo H.B."/>
            <person name="Guo H."/>
            <person name="Zheng G."/>
            <person name="Singh R."/>
            <person name="Sharma A."/>
            <person name="Min X."/>
            <person name="Zheng Y."/>
            <person name="Lee H."/>
            <person name="Gurtowski J."/>
            <person name="Sedlazeck F.J."/>
            <person name="Harkess A."/>
            <person name="McKain M.R."/>
            <person name="Liao Z."/>
            <person name="Fang J."/>
            <person name="Liu J."/>
            <person name="Zhang X."/>
            <person name="Zhang Q."/>
            <person name="Hu W."/>
            <person name="Qin Y."/>
            <person name="Wang K."/>
            <person name="Chen L.Y."/>
            <person name="Shirley N."/>
            <person name="Lin Y.R."/>
            <person name="Liu L.Y."/>
            <person name="Hernandez A.G."/>
            <person name="Wright C.L."/>
            <person name="Bulone V."/>
            <person name="Tuskan G.A."/>
            <person name="Heath K."/>
            <person name="Zee F."/>
            <person name="Moore P.H."/>
            <person name="Sunkar R."/>
            <person name="Leebens-Mack J.H."/>
            <person name="Mockler T."/>
            <person name="Bennetzen J.L."/>
            <person name="Freeling M."/>
            <person name="Sankoff D."/>
            <person name="Paterson A.H."/>
            <person name="Zhu X."/>
            <person name="Yang X."/>
            <person name="Smith J.A."/>
            <person name="Cushman J.C."/>
            <person name="Paull R.E."/>
            <person name="Yu Q."/>
        </authorList>
    </citation>
    <scope>NUCLEOTIDE SEQUENCE [LARGE SCALE GENOMIC DNA]</scope>
    <source>
        <strain evidence="18">cv. F153</strain>
    </source>
</reference>
<evidence type="ECO:0000256" key="11">
    <source>
        <dbReference type="PIRSR" id="PIRSR600823-1"/>
    </source>
</evidence>
<reference evidence="19" key="2">
    <citation type="submission" date="2025-08" db="UniProtKB">
        <authorList>
            <consortium name="RefSeq"/>
        </authorList>
    </citation>
    <scope>IDENTIFICATION</scope>
    <source>
        <tissue evidence="19">Leaf</tissue>
    </source>
</reference>
<protein>
    <recommendedName>
        <fullName evidence="16">Peroxidase</fullName>
        <ecNumber evidence="16">1.11.1.7</ecNumber>
    </recommendedName>
</protein>
<keyword evidence="4 13" id="KW-0479">Metal-binding</keyword>
<dbReference type="GO" id="GO:0046872">
    <property type="term" value="F:metal ion binding"/>
    <property type="evidence" value="ECO:0007669"/>
    <property type="project" value="UniProtKB-UniRule"/>
</dbReference>
<accession>A0A6P5H028</accession>
<feature type="domain" description="Plant heme peroxidase family profile" evidence="17">
    <location>
        <begin position="21"/>
        <end position="315"/>
    </location>
</feature>
<comment type="subcellular location">
    <subcellularLocation>
        <location evidence="16">Secreted</location>
    </subcellularLocation>
</comment>
<evidence type="ECO:0000256" key="14">
    <source>
        <dbReference type="PIRSR" id="PIRSR600823-4"/>
    </source>
</evidence>
<dbReference type="SUPFAM" id="SSF48113">
    <property type="entry name" value="Heme-dependent peroxidases"/>
    <property type="match status" value="1"/>
</dbReference>
<feature type="binding site" evidence="13">
    <location>
        <position position="188"/>
    </location>
    <ligand>
        <name>Ca(2+)</name>
        <dbReference type="ChEBI" id="CHEBI:29108"/>
        <label>2</label>
    </ligand>
</feature>
<name>A0A6P5H028_ANACO</name>
<evidence type="ECO:0000256" key="1">
    <source>
        <dbReference type="ARBA" id="ARBA00000189"/>
    </source>
</evidence>
<dbReference type="GeneID" id="109727678"/>
<dbReference type="GO" id="GO:0042744">
    <property type="term" value="P:hydrogen peroxide catabolic process"/>
    <property type="evidence" value="ECO:0007669"/>
    <property type="project" value="UniProtKB-KW"/>
</dbReference>
<keyword evidence="18" id="KW-1185">Reference proteome</keyword>
<feature type="disulfide bond" evidence="15">
    <location>
        <begin position="116"/>
        <end position="311"/>
    </location>
</feature>
<feature type="disulfide bond" evidence="15">
    <location>
        <begin position="31"/>
        <end position="110"/>
    </location>
</feature>
<feature type="site" description="Transition state stabilizer" evidence="14">
    <location>
        <position position="58"/>
    </location>
</feature>
<evidence type="ECO:0000256" key="16">
    <source>
        <dbReference type="RuleBase" id="RU362060"/>
    </source>
</evidence>
<dbReference type="Gene3D" id="1.10.520.10">
    <property type="match status" value="1"/>
</dbReference>
<dbReference type="PROSITE" id="PS50873">
    <property type="entry name" value="PEROXIDASE_4"/>
    <property type="match status" value="1"/>
</dbReference>
<gene>
    <name evidence="19" type="primary">LOC109727678</name>
</gene>
<evidence type="ECO:0000313" key="18">
    <source>
        <dbReference type="Proteomes" id="UP000515123"/>
    </source>
</evidence>
<feature type="chain" id="PRO_5028510523" description="Peroxidase" evidence="16">
    <location>
        <begin position="22"/>
        <end position="315"/>
    </location>
</feature>
<keyword evidence="6 16" id="KW-0560">Oxidoreductase</keyword>
<sequence>MAALIASFLLAFSLLLVGVNALMVDYYAETCPGVEEAVEEAVKKATANDNTVPAALLRMHFHDCFIRGCDGSVLVDSQGNNTAEKDGPPNISLHAFYVIDNAKKAVEELCPGVVSCADILALAARDAVAISGGPIWEVPTGRKDGKISRASDTSQLPAPTFNFSQLKQSFSQRGLSTGNLVALSGGHTLGFAHCSSFQNRIHNFDATDDVDPSMNPAFADSLRKACPAHNKVRSAGSAMDSTNTVFDNTYYKLLLQGKGLFSSDEALLTHRKTMELVARFADSQKAFERAFVKAMIRMSSLTGGDGVRLDCRVVT</sequence>
<evidence type="ECO:0000256" key="8">
    <source>
        <dbReference type="ARBA" id="ARBA00023157"/>
    </source>
</evidence>
<keyword evidence="2 16" id="KW-0575">Peroxidase</keyword>
<comment type="similarity">
    <text evidence="16">Belongs to the peroxidase family. Classical plant (class III) peroxidase subfamily.</text>
</comment>
<dbReference type="InterPro" id="IPR010255">
    <property type="entry name" value="Haem_peroxidase_sf"/>
</dbReference>
<dbReference type="InterPro" id="IPR002016">
    <property type="entry name" value="Haem_peroxidase"/>
</dbReference>
<feature type="binding site" evidence="13">
    <location>
        <position position="72"/>
    </location>
    <ligand>
        <name>Ca(2+)</name>
        <dbReference type="ChEBI" id="CHEBI:29108"/>
        <label>1</label>
    </ligand>
</feature>
<dbReference type="GO" id="GO:0005576">
    <property type="term" value="C:extracellular region"/>
    <property type="evidence" value="ECO:0007669"/>
    <property type="project" value="UniProtKB-SubCell"/>
</dbReference>
<evidence type="ECO:0000256" key="12">
    <source>
        <dbReference type="PIRSR" id="PIRSR600823-2"/>
    </source>
</evidence>
<dbReference type="EC" id="1.11.1.7" evidence="16"/>
<feature type="binding site" evidence="12">
    <location>
        <position position="157"/>
    </location>
    <ligand>
        <name>substrate</name>
    </ligand>
</feature>
<dbReference type="Proteomes" id="UP000515123">
    <property type="component" value="Linkage group 22"/>
</dbReference>
<feature type="binding site" description="axial binding residue" evidence="13">
    <location>
        <position position="187"/>
    </location>
    <ligand>
        <name>heme b</name>
        <dbReference type="ChEBI" id="CHEBI:60344"/>
    </ligand>
    <ligandPart>
        <name>Fe</name>
        <dbReference type="ChEBI" id="CHEBI:18248"/>
    </ligandPart>
</feature>
<dbReference type="FunFam" id="1.10.420.10:FF:000006">
    <property type="entry name" value="Peroxidase"/>
    <property type="match status" value="1"/>
</dbReference>
<feature type="binding site" evidence="13">
    <location>
        <position position="63"/>
    </location>
    <ligand>
        <name>Ca(2+)</name>
        <dbReference type="ChEBI" id="CHEBI:29108"/>
        <label>1</label>
    </ligand>
</feature>
<evidence type="ECO:0000256" key="5">
    <source>
        <dbReference type="ARBA" id="ARBA00022837"/>
    </source>
</evidence>
<feature type="binding site" evidence="13">
    <location>
        <position position="242"/>
    </location>
    <ligand>
        <name>Ca(2+)</name>
        <dbReference type="ChEBI" id="CHEBI:29108"/>
        <label>2</label>
    </ligand>
</feature>
<keyword evidence="5 13" id="KW-0106">Calcium</keyword>
<evidence type="ECO:0000256" key="6">
    <source>
        <dbReference type="ARBA" id="ARBA00023002"/>
    </source>
</evidence>
<evidence type="ECO:0000256" key="9">
    <source>
        <dbReference type="ARBA" id="ARBA00023180"/>
    </source>
</evidence>
<keyword evidence="3 16" id="KW-0349">Heme</keyword>
<dbReference type="RefSeq" id="XP_020113437.1">
    <property type="nucleotide sequence ID" value="XM_020257848.1"/>
</dbReference>
<dbReference type="FunFam" id="1.10.520.10:FF:000001">
    <property type="entry name" value="Peroxidase"/>
    <property type="match status" value="1"/>
</dbReference>
<keyword evidence="10 16" id="KW-0376">Hydrogen peroxide</keyword>
<feature type="binding site" evidence="13">
    <location>
        <position position="70"/>
    </location>
    <ligand>
        <name>Ca(2+)</name>
        <dbReference type="ChEBI" id="CHEBI:29108"/>
        <label>1</label>
    </ligand>
</feature>
<feature type="binding site" evidence="13">
    <location>
        <position position="84"/>
    </location>
    <ligand>
        <name>Ca(2+)</name>
        <dbReference type="ChEBI" id="CHEBI:29108"/>
        <label>1</label>
    </ligand>
</feature>
<dbReference type="GO" id="GO:0006979">
    <property type="term" value="P:response to oxidative stress"/>
    <property type="evidence" value="ECO:0007669"/>
    <property type="project" value="UniProtKB-UniRule"/>
</dbReference>
<dbReference type="GO" id="GO:0140825">
    <property type="term" value="F:lactoperoxidase activity"/>
    <property type="evidence" value="ECO:0007669"/>
    <property type="project" value="UniProtKB-EC"/>
</dbReference>
<feature type="disulfide bond" evidence="15">
    <location>
        <begin position="194"/>
        <end position="226"/>
    </location>
</feature>
<evidence type="ECO:0000256" key="7">
    <source>
        <dbReference type="ARBA" id="ARBA00023004"/>
    </source>
</evidence>
<dbReference type="OrthoDB" id="2113341at2759"/>
<feature type="disulfide bond" evidence="15">
    <location>
        <begin position="64"/>
        <end position="69"/>
    </location>
</feature>
<dbReference type="CDD" id="cd00693">
    <property type="entry name" value="secretory_peroxidase"/>
    <property type="match status" value="1"/>
</dbReference>
<evidence type="ECO:0000256" key="10">
    <source>
        <dbReference type="ARBA" id="ARBA00023324"/>
    </source>
</evidence>
<evidence type="ECO:0000256" key="3">
    <source>
        <dbReference type="ARBA" id="ARBA00022617"/>
    </source>
</evidence>
<keyword evidence="7 13" id="KW-0408">Iron</keyword>
<feature type="binding site" evidence="13">
    <location>
        <position position="68"/>
    </location>
    <ligand>
        <name>Ca(2+)</name>
        <dbReference type="ChEBI" id="CHEBI:29108"/>
        <label>1</label>
    </ligand>
</feature>
<dbReference type="PANTHER" id="PTHR31235">
    <property type="entry name" value="PEROXIDASE 25-RELATED"/>
    <property type="match status" value="1"/>
</dbReference>
<dbReference type="InterPro" id="IPR033905">
    <property type="entry name" value="Secretory_peroxidase"/>
</dbReference>
<keyword evidence="16" id="KW-0732">Signal</keyword>
<evidence type="ECO:0000259" key="17">
    <source>
        <dbReference type="PROSITE" id="PS50873"/>
    </source>
</evidence>
<dbReference type="PRINTS" id="PR00458">
    <property type="entry name" value="PEROXIDASE"/>
</dbReference>
<dbReference type="PRINTS" id="PR00461">
    <property type="entry name" value="PLPEROXIDASE"/>
</dbReference>
<feature type="active site" description="Proton acceptor" evidence="11">
    <location>
        <position position="62"/>
    </location>
</feature>
<keyword evidence="8 15" id="KW-1015">Disulfide bond</keyword>
<comment type="catalytic activity">
    <reaction evidence="1 16">
        <text>2 a phenolic donor + H2O2 = 2 a phenolic radical donor + 2 H2O</text>
        <dbReference type="Rhea" id="RHEA:56136"/>
        <dbReference type="ChEBI" id="CHEBI:15377"/>
        <dbReference type="ChEBI" id="CHEBI:16240"/>
        <dbReference type="ChEBI" id="CHEBI:139520"/>
        <dbReference type="ChEBI" id="CHEBI:139521"/>
        <dbReference type="EC" id="1.11.1.7"/>
    </reaction>
</comment>
<dbReference type="Gene3D" id="1.10.420.10">
    <property type="entry name" value="Peroxidase, domain 2"/>
    <property type="match status" value="1"/>
</dbReference>
<dbReference type="InterPro" id="IPR000823">
    <property type="entry name" value="Peroxidase_pln"/>
</dbReference>
<dbReference type="AlphaFoldDB" id="A0A6P5H028"/>
<proteinExistence type="inferred from homology"/>
<evidence type="ECO:0000256" key="4">
    <source>
        <dbReference type="ARBA" id="ARBA00022723"/>
    </source>
</evidence>
<feature type="binding site" evidence="13">
    <location>
        <position position="247"/>
    </location>
    <ligand>
        <name>Ca(2+)</name>
        <dbReference type="ChEBI" id="CHEBI:29108"/>
        <label>2</label>
    </ligand>
</feature>
<dbReference type="Pfam" id="PF00141">
    <property type="entry name" value="peroxidase"/>
    <property type="match status" value="1"/>
</dbReference>
<evidence type="ECO:0000256" key="2">
    <source>
        <dbReference type="ARBA" id="ARBA00022559"/>
    </source>
</evidence>
<comment type="function">
    <text evidence="16">Removal of H(2)O(2), oxidation of toxic reductants, biosynthesis and degradation of lignin, suberization, auxin catabolism, response to environmental stresses such as wounding, pathogen attack and oxidative stress.</text>
</comment>
<organism evidence="18 19">
    <name type="scientific">Ananas comosus</name>
    <name type="common">Pineapple</name>
    <name type="synonym">Ananas ananas</name>
    <dbReference type="NCBI Taxonomy" id="4615"/>
    <lineage>
        <taxon>Eukaryota</taxon>
        <taxon>Viridiplantae</taxon>
        <taxon>Streptophyta</taxon>
        <taxon>Embryophyta</taxon>
        <taxon>Tracheophyta</taxon>
        <taxon>Spermatophyta</taxon>
        <taxon>Magnoliopsida</taxon>
        <taxon>Liliopsida</taxon>
        <taxon>Poales</taxon>
        <taxon>Bromeliaceae</taxon>
        <taxon>Bromelioideae</taxon>
        <taxon>Ananas</taxon>
    </lineage>
</organism>
<evidence type="ECO:0000313" key="19">
    <source>
        <dbReference type="RefSeq" id="XP_020113437.1"/>
    </source>
</evidence>